<evidence type="ECO:0000313" key="8">
    <source>
        <dbReference type="Proteomes" id="UP000076079"/>
    </source>
</evidence>
<dbReference type="InterPro" id="IPR011042">
    <property type="entry name" value="6-blade_b-propeller_TolB-like"/>
</dbReference>
<dbReference type="Pfam" id="PF07676">
    <property type="entry name" value="PD40"/>
    <property type="match status" value="7"/>
</dbReference>
<keyword evidence="5" id="KW-1133">Transmembrane helix</keyword>
<reference evidence="8" key="2">
    <citation type="submission" date="2016-04" db="EMBL/GenBank/DDBJ databases">
        <title>First Complete Genome Sequence of a Subdivision 6 Acidobacterium.</title>
        <authorList>
            <person name="Huang S."/>
            <person name="Vieira S."/>
            <person name="Bunk B."/>
            <person name="Riedel T."/>
            <person name="Sproeer C."/>
            <person name="Overmann J."/>
        </authorList>
    </citation>
    <scope>NUCLEOTIDE SEQUENCE [LARGE SCALE GENOMIC DNA]</scope>
    <source>
        <strain evidence="8">DSM 100886 HEG_-6_39</strain>
    </source>
</reference>
<keyword evidence="8" id="KW-1185">Reference proteome</keyword>
<dbReference type="OrthoDB" id="113438at2"/>
<dbReference type="InterPro" id="IPR036388">
    <property type="entry name" value="WH-like_DNA-bd_sf"/>
</dbReference>
<dbReference type="GO" id="GO:0006355">
    <property type="term" value="P:regulation of DNA-templated transcription"/>
    <property type="evidence" value="ECO:0007669"/>
    <property type="project" value="InterPro"/>
</dbReference>
<dbReference type="InterPro" id="IPR011659">
    <property type="entry name" value="WD40"/>
</dbReference>
<name>A0A143PKR8_LUTPR</name>
<feature type="DNA-binding region" description="OmpR/PhoB-type" evidence="3">
    <location>
        <begin position="8"/>
        <end position="108"/>
    </location>
</feature>
<dbReference type="PROSITE" id="PS51755">
    <property type="entry name" value="OMPR_PHOB"/>
    <property type="match status" value="1"/>
</dbReference>
<dbReference type="SUPFAM" id="SSF46894">
    <property type="entry name" value="C-terminal effector domain of the bipartite response regulators"/>
    <property type="match status" value="1"/>
</dbReference>
<dbReference type="PANTHER" id="PTHR36842:SF1">
    <property type="entry name" value="PROTEIN TOLB"/>
    <property type="match status" value="1"/>
</dbReference>
<gene>
    <name evidence="7" type="primary">cadC_6</name>
    <name evidence="7" type="ORF">LuPra_02360</name>
</gene>
<organism evidence="7 8">
    <name type="scientific">Luteitalea pratensis</name>
    <dbReference type="NCBI Taxonomy" id="1855912"/>
    <lineage>
        <taxon>Bacteria</taxon>
        <taxon>Pseudomonadati</taxon>
        <taxon>Acidobacteriota</taxon>
        <taxon>Vicinamibacteria</taxon>
        <taxon>Vicinamibacterales</taxon>
        <taxon>Vicinamibacteraceae</taxon>
        <taxon>Luteitalea</taxon>
    </lineage>
</organism>
<proteinExistence type="inferred from homology"/>
<feature type="domain" description="OmpR/PhoB-type" evidence="6">
    <location>
        <begin position="8"/>
        <end position="108"/>
    </location>
</feature>
<dbReference type="CDD" id="cd00383">
    <property type="entry name" value="trans_reg_C"/>
    <property type="match status" value="1"/>
</dbReference>
<feature type="region of interest" description="Disordered" evidence="4">
    <location>
        <begin position="116"/>
        <end position="137"/>
    </location>
</feature>
<keyword evidence="5" id="KW-0472">Membrane</keyword>
<dbReference type="GO" id="GO:0003677">
    <property type="term" value="F:DNA binding"/>
    <property type="evidence" value="ECO:0007669"/>
    <property type="project" value="UniProtKB-UniRule"/>
</dbReference>
<evidence type="ECO:0000313" key="7">
    <source>
        <dbReference type="EMBL" id="AMY09147.1"/>
    </source>
</evidence>
<dbReference type="Pfam" id="PF00486">
    <property type="entry name" value="Trans_reg_C"/>
    <property type="match status" value="1"/>
</dbReference>
<dbReference type="SUPFAM" id="SSF82171">
    <property type="entry name" value="DPP6 N-terminal domain-like"/>
    <property type="match status" value="1"/>
</dbReference>
<evidence type="ECO:0000256" key="2">
    <source>
        <dbReference type="ARBA" id="ARBA00023125"/>
    </source>
</evidence>
<protein>
    <submittedName>
        <fullName evidence="7">Transcriptional activator CadC</fullName>
    </submittedName>
</protein>
<reference evidence="7 8" key="1">
    <citation type="journal article" date="2016" name="Genome Announc.">
        <title>First Complete Genome Sequence of a Subdivision 6 Acidobacterium Strain.</title>
        <authorList>
            <person name="Huang S."/>
            <person name="Vieira S."/>
            <person name="Bunk B."/>
            <person name="Riedel T."/>
            <person name="Sproer C."/>
            <person name="Overmann J."/>
        </authorList>
    </citation>
    <scope>NUCLEOTIDE SEQUENCE [LARGE SCALE GENOMIC DNA]</scope>
    <source>
        <strain evidence="8">DSM 100886 HEG_-6_39</strain>
    </source>
</reference>
<dbReference type="EMBL" id="CP015136">
    <property type="protein sequence ID" value="AMY09147.1"/>
    <property type="molecule type" value="Genomic_DNA"/>
</dbReference>
<dbReference type="RefSeq" id="WP_110170919.1">
    <property type="nucleotide sequence ID" value="NZ_CP015136.1"/>
</dbReference>
<dbReference type="InterPro" id="IPR001867">
    <property type="entry name" value="OmpR/PhoB-type_DNA-bd"/>
</dbReference>
<dbReference type="STRING" id="1855912.LuPra_02360"/>
<dbReference type="KEGG" id="abac:LuPra_02360"/>
<dbReference type="Gene3D" id="2.120.10.30">
    <property type="entry name" value="TolB, C-terminal domain"/>
    <property type="match status" value="2"/>
</dbReference>
<evidence type="ECO:0000256" key="5">
    <source>
        <dbReference type="SAM" id="Phobius"/>
    </source>
</evidence>
<evidence type="ECO:0000256" key="4">
    <source>
        <dbReference type="SAM" id="MobiDB-lite"/>
    </source>
</evidence>
<dbReference type="AlphaFoldDB" id="A0A143PKR8"/>
<evidence type="ECO:0000256" key="1">
    <source>
        <dbReference type="ARBA" id="ARBA00009820"/>
    </source>
</evidence>
<evidence type="ECO:0000256" key="3">
    <source>
        <dbReference type="PROSITE-ProRule" id="PRU01091"/>
    </source>
</evidence>
<keyword evidence="2 3" id="KW-0238">DNA-binding</keyword>
<dbReference type="Gene3D" id="1.10.10.10">
    <property type="entry name" value="Winged helix-like DNA-binding domain superfamily/Winged helix DNA-binding domain"/>
    <property type="match status" value="1"/>
</dbReference>
<dbReference type="Proteomes" id="UP000076079">
    <property type="component" value="Chromosome"/>
</dbReference>
<dbReference type="PATRIC" id="fig|1813736.3.peg.2475"/>
<dbReference type="SUPFAM" id="SSF50969">
    <property type="entry name" value="YVTN repeat-like/Quinoprotein amine dehydrogenase"/>
    <property type="match status" value="1"/>
</dbReference>
<keyword evidence="5" id="KW-0812">Transmembrane</keyword>
<dbReference type="Gene3D" id="2.130.10.10">
    <property type="entry name" value="YVTN repeat-like/Quinoprotein amine dehydrogenase"/>
    <property type="match status" value="1"/>
</dbReference>
<dbReference type="GO" id="GO:0000160">
    <property type="term" value="P:phosphorelay signal transduction system"/>
    <property type="evidence" value="ECO:0007669"/>
    <property type="project" value="InterPro"/>
</dbReference>
<dbReference type="PANTHER" id="PTHR36842">
    <property type="entry name" value="PROTEIN TOLB HOMOLOG"/>
    <property type="match status" value="1"/>
</dbReference>
<dbReference type="InterPro" id="IPR015943">
    <property type="entry name" value="WD40/YVTN_repeat-like_dom_sf"/>
</dbReference>
<sequence length="742" mass="80275">MRNHASTQGPIRFGSFLFDPRSGDLAGDGVTCRLSDQPLALLMALLEQPGQLVTREELRQRLWPDGTFVDFDHGLNSAVSRLREALKDSAATPRFVETVPRRGYRLLVPVDVPERDIDAATSEAPPPERVDEPSTAVASAPRQSRWLWTAGAAIVVLAAVAWFAPRLRTGTGPEPLPVRLLTVTSFPGSEGGPPSLSPDGNFVAFNWTGPDFSAPSDLWVKAVESDALTRLTNTPNTTEVFPAWSPDGRLIAFGSGQAGVSAGIHVISPLGGTARKIIDSGVGATWLPDSRSLVYFDRTDKGLALFHHVLATGAHRQLTTPPAGFNDRDPKVSPDGRNVAFVRTAGSGAFGGASKAALFVVPTAGGEPVRLDDWVGAVVAPVWTPDSREILFTRRTAADFTAFRVAVSGGPATPAVGLPSGAYQLSTSGYRRDGTFRVAVVDAQSDVGLRMIDLQGPQPDGRVTAWTTFCDSTRRDWPGRFSRDGTQVTFTSDRDGQARAYMASRDGSRLRTVTDIEGMSVGLASWSPDGRSLVFDAVDGENLTDLFVTGIEDRPLIRLTHDEHREINPEWSRDGRWIYYESYASGRPEIWRIAAAGGTAVQLTTQEGIDPRESPDGRSVYFLQRGSGPFASGTLKRLSLDNGNVANVLSGIYPGRWDVVDDGIVFLTGASGLSPDPAKPDALEFYNFKDGRTRRLGELPFPVMSRGYSPPRVLAVSPDGRWALLAHMDHWARDIIVADNYR</sequence>
<comment type="similarity">
    <text evidence="1">Belongs to the TolB family.</text>
</comment>
<dbReference type="InterPro" id="IPR011044">
    <property type="entry name" value="Quino_amine_DH_bsu"/>
</dbReference>
<dbReference type="SMART" id="SM00862">
    <property type="entry name" value="Trans_reg_C"/>
    <property type="match status" value="1"/>
</dbReference>
<feature type="transmembrane region" description="Helical" evidence="5">
    <location>
        <begin position="146"/>
        <end position="164"/>
    </location>
</feature>
<dbReference type="InterPro" id="IPR016032">
    <property type="entry name" value="Sig_transdc_resp-reg_C-effctor"/>
</dbReference>
<accession>A0A143PKR8</accession>
<evidence type="ECO:0000259" key="6">
    <source>
        <dbReference type="PROSITE" id="PS51755"/>
    </source>
</evidence>